<sequence>MDHSPILPADNTDHSLSPSLLPGRDHVADADTSHSRKRPRLSDEPDFPSHTNGPSSHLSDTQITSGTGSPTILGLPQEQSTDPSDISIIMTGDEVAADVHIGSFPFLIEQNETPESAATKFAEHCHRKNAPALRDIVSLIEWLDGHLRDTNDEFDAALKHDTTSSAMFDLYSDNTAFWNQIVACFHGLIGRCSLSFDEGLTSGGAYSLFEAILDKMLRLGERLLHTDVAILKQREARRDSTSSPTSNDSPKHSLQFILWVTTFIDMAFRPKEFLKPMSSAYRFNVKSLLKISIEGFQHCAMDAVLTLIEHIASRSHNIMSPFATAFPYINLWHHVLLANSTNVGGELTPYFGKSTRLFELVYTMTTQNLPKQHLDDHSQHVIEHFHQFLVDMLRSLYRTKHLSANAVYDMIMKGTVEHKVMQRELLDSLQDDASSASDESEVHDNIRISLVREDVLDVALLACSLNFFDAVMRSSSMDLRNRATDQMGIVVWETHMNKQNFTPGYHQLMQDYTAKFILAKDVLGYLWGPQSHATLIGRTLAMVAFMATTGKLTKHIADTIWSVSFNIQQPDESQSAMRVLRCLPTYLSSLAKKYFCNKFRDLPLSRFAREAEELFRDLMTAFLRTAINGQYEAIQICIHLLAKVEHSDLPPAKQDQLLIAFGQLLVRIQSPQVPQESIRLVEICATPIASMFDDATGYVQALSCIVKQADLSVPPSEVWSRLPFFRCVDELLKYLGRVKTDAKYFVPSALWCRLDLITYVVAISDPGAFGGPIFAAAEKSLWQHVLGEHALTPHLRDVGWHFFVQSFRSNQPELQAFYDRFINQYLPDISPDLVTPETIHFFRVQYALQESDPTELLPLGEELIRFTLGVPSEKIAHDFKVLLMESLFKGKATKHPNLAVDNQILVVKKLVAQMTQQGVSAMRAAEMILVILAESTQFQELLERSDQAASREVHQAGCEVAQDRIQIPIRIHRGNTKPQTKMVTINKSASCSELDAAIASETGFASYTVVAAGKKINFAEEPEQSITQRGLRAGNVLIIQKRNTFQSIQEEVNKSAENSIIQGEVVSHLDVLYGILDGTDTKAQLVLQILELLKFPGPIRATIAAPETPFEQIFPPGASLRLRASIEVLSTQLKEQVALGVADQKFLLRGVHLLVDLLCRTDILQEVTDVCRTAETLTGMLRERPVNDVTEQYFDDAVNFTRQIICYINQFSRETTVGRDSTKHLAIRALYQCLLESVLLSDSVCAAFIAADKVVSIHLSLLLTESDHLRATIPRAIMNAIQDVRASYELKAFFSKFALEYLVPTALEYPVVCDNAFLVSHEAMSADRSLTTNEALLRTLIDRFVKLLLNMNHLEHFGDCFVDKRVPGLVSLIRYCVQTLVSQNKSLDLGDVPSQILKTLLFPILKVDKTVQPVLASETRNSIYDLLRLMCDNVQTLEDLTVDCENVAGYCTNDQSFTFPGPKEYIRQEGNYAGLANLGQTCYFNSLLQQLFMNVQFRKFIFDTPVVDSKKQAVLVELKLAFAYMQDSHDIFYQPEGLTKALNVDTTVQDDAHIFFMTLIGQLEESMPDEEAKNALKAFFRGVNKSQTIGSCKHVSESTDEYFNLSLVVKNKASLEESLEEYTKGATLEGSDKFRCTTCGSGEGVSVDAVRRTALEHIPDNLVLGLRRFRYETFDGGQKVNDRFDFPEFIDMSKYKLNRLAGVEGPSESDIFQLVGVVVHSGILTFGHYWSYAAERGSSGSGPLRWYCLEDKNVRLSDIEEVLRETRGGPVPTLMTSLQGNQSPRLRADNAYVLFYQRVSSITESAQCLATSTAALPYTVHAKVRLPADLETQIIKENQQKMFILHLFSLTHLEFVRGLVGKLGTIKDADTSTISRATHKLMSMLLRYYTRVIANFDSEHSPQSIDFIATLLQKLACSGKDSARWMLTALLPRRSEKDKSKSLVLHHKRAVRLAMKRLILACFRYLREHDSTYLDMRDGDGPEDGLGNMVDAVHGLIDLRPRLLERPETVWEGYFELVRHVAELGPEETFVLLEQDVLKWCLEVLLLKEKTELQKKHPDVMKLITDNPRWLNHAALVNCIYGLLHNFVDLRGPAALDTNDRWTDSQMLLLTVEEHGYLVHRSNTASNWMVELCMQGIAVPKRSSWNEWPTIHLITLLTNADRVSPELYDDAVRAITITMKCSTDDDSVAESVLSCLLERKLKSTTEEDIFQEIKVILAREAMQRNHPTVWGMMFIVAQVYKTHPQMIVHHLATIVRLLLEYNNRAVERDVRDWLRNDILVQDVLTKPYTLDHIRLFRDKVHAMKELLSSLGGMLHMAIHKSESSSAYEYPADAYHDCGKYLHSVFSSHDAELEEWLKSEAPDTEVGTELDTVVQELFNEIGGIDNLLRVHENLRHHIREWQDEHSVSDVPSNSNIVEIEDDSDNEAMVSDDSLSDVADLDDNE</sequence>
<protein>
    <recommendedName>
        <fullName evidence="2">USP domain-containing protein</fullName>
    </recommendedName>
</protein>
<dbReference type="Pfam" id="PF12030">
    <property type="entry name" value="DUF3517"/>
    <property type="match status" value="1"/>
</dbReference>
<dbReference type="PROSITE" id="PS00972">
    <property type="entry name" value="USP_1"/>
    <property type="match status" value="1"/>
</dbReference>
<dbReference type="Proteomes" id="UP000729357">
    <property type="component" value="Unassembled WGS sequence"/>
</dbReference>
<feature type="domain" description="USP" evidence="2">
    <location>
        <begin position="1473"/>
        <end position="1799"/>
    </location>
</feature>
<reference evidence="3" key="2">
    <citation type="submission" date="2021-08" db="EMBL/GenBank/DDBJ databases">
        <authorList>
            <person name="Gostincar C."/>
            <person name="Sun X."/>
            <person name="Song Z."/>
            <person name="Gunde-Cimerman N."/>
        </authorList>
    </citation>
    <scope>NUCLEOTIDE SEQUENCE</scope>
    <source>
        <strain evidence="3">EXF-9298</strain>
    </source>
</reference>
<dbReference type="PROSITE" id="PS50235">
    <property type="entry name" value="USP_3"/>
    <property type="match status" value="1"/>
</dbReference>
<feature type="region of interest" description="Disordered" evidence="1">
    <location>
        <begin position="2420"/>
        <end position="2443"/>
    </location>
</feature>
<organism evidence="3 4">
    <name type="scientific">Aureobasidium melanogenum</name>
    <name type="common">Aureobasidium pullulans var. melanogenum</name>
    <dbReference type="NCBI Taxonomy" id="46634"/>
    <lineage>
        <taxon>Eukaryota</taxon>
        <taxon>Fungi</taxon>
        <taxon>Dikarya</taxon>
        <taxon>Ascomycota</taxon>
        <taxon>Pezizomycotina</taxon>
        <taxon>Dothideomycetes</taxon>
        <taxon>Dothideomycetidae</taxon>
        <taxon>Dothideales</taxon>
        <taxon>Saccotheciaceae</taxon>
        <taxon>Aureobasidium</taxon>
    </lineage>
</organism>
<dbReference type="InterPro" id="IPR021905">
    <property type="entry name" value="DUF3517"/>
</dbReference>
<evidence type="ECO:0000256" key="1">
    <source>
        <dbReference type="SAM" id="MobiDB-lite"/>
    </source>
</evidence>
<feature type="region of interest" description="Disordered" evidence="1">
    <location>
        <begin position="1"/>
        <end position="85"/>
    </location>
</feature>
<dbReference type="InterPro" id="IPR038765">
    <property type="entry name" value="Papain-like_cys_pep_sf"/>
</dbReference>
<dbReference type="Gene3D" id="3.90.70.10">
    <property type="entry name" value="Cysteine proteinases"/>
    <property type="match status" value="1"/>
</dbReference>
<reference evidence="3" key="1">
    <citation type="journal article" date="2021" name="J Fungi (Basel)">
        <title>Virulence traits and population genomics of the black yeast Aureobasidium melanogenum.</title>
        <authorList>
            <person name="Cernosa A."/>
            <person name="Sun X."/>
            <person name="Gostincar C."/>
            <person name="Fang C."/>
            <person name="Gunde-Cimerman N."/>
            <person name="Song Z."/>
        </authorList>
    </citation>
    <scope>NUCLEOTIDE SEQUENCE</scope>
    <source>
        <strain evidence="3">EXF-9298</strain>
    </source>
</reference>
<dbReference type="InterPro" id="IPR028889">
    <property type="entry name" value="USP"/>
</dbReference>
<dbReference type="Pfam" id="PF00443">
    <property type="entry name" value="UCH"/>
    <property type="match status" value="1"/>
</dbReference>
<dbReference type="GO" id="GO:0004843">
    <property type="term" value="F:cysteine-type deubiquitinase activity"/>
    <property type="evidence" value="ECO:0007669"/>
    <property type="project" value="InterPro"/>
</dbReference>
<proteinExistence type="predicted"/>
<dbReference type="PROSITE" id="PS00973">
    <property type="entry name" value="USP_2"/>
    <property type="match status" value="1"/>
</dbReference>
<accession>A0A9P8FZL2</accession>
<dbReference type="GO" id="GO:0016579">
    <property type="term" value="P:protein deubiquitination"/>
    <property type="evidence" value="ECO:0007669"/>
    <property type="project" value="InterPro"/>
</dbReference>
<dbReference type="GO" id="GO:0005634">
    <property type="term" value="C:nucleus"/>
    <property type="evidence" value="ECO:0007669"/>
    <property type="project" value="TreeGrafter"/>
</dbReference>
<name>A0A9P8FZL2_AURME</name>
<gene>
    <name evidence="3" type="ORF">KCU98_g3481</name>
</gene>
<feature type="compositionally biased region" description="Polar residues" evidence="1">
    <location>
        <begin position="49"/>
        <end position="70"/>
    </location>
</feature>
<dbReference type="InterPro" id="IPR050164">
    <property type="entry name" value="Peptidase_C19"/>
</dbReference>
<comment type="caution">
    <text evidence="3">The sequence shown here is derived from an EMBL/GenBank/DDBJ whole genome shotgun (WGS) entry which is preliminary data.</text>
</comment>
<dbReference type="EMBL" id="JAHFXS010000241">
    <property type="protein sequence ID" value="KAG9987241.1"/>
    <property type="molecule type" value="Genomic_DNA"/>
</dbReference>
<dbReference type="InterPro" id="IPR001394">
    <property type="entry name" value="Peptidase_C19_UCH"/>
</dbReference>
<dbReference type="SUPFAM" id="SSF54001">
    <property type="entry name" value="Cysteine proteinases"/>
    <property type="match status" value="1"/>
</dbReference>
<dbReference type="InterPro" id="IPR018200">
    <property type="entry name" value="USP_CS"/>
</dbReference>
<evidence type="ECO:0000313" key="3">
    <source>
        <dbReference type="EMBL" id="KAG9987241.1"/>
    </source>
</evidence>
<dbReference type="PANTHER" id="PTHR24006:SF827">
    <property type="entry name" value="UBIQUITIN CARBOXYL-TERMINAL HYDROLASE 34"/>
    <property type="match status" value="1"/>
</dbReference>
<feature type="non-terminal residue" evidence="3">
    <location>
        <position position="2443"/>
    </location>
</feature>
<keyword evidence="4" id="KW-1185">Reference proteome</keyword>
<feature type="compositionally biased region" description="Basic and acidic residues" evidence="1">
    <location>
        <begin position="23"/>
        <end position="34"/>
    </location>
</feature>
<dbReference type="GO" id="GO:0005829">
    <property type="term" value="C:cytosol"/>
    <property type="evidence" value="ECO:0007669"/>
    <property type="project" value="TreeGrafter"/>
</dbReference>
<dbReference type="PANTHER" id="PTHR24006">
    <property type="entry name" value="UBIQUITIN CARBOXYL-TERMINAL HYDROLASE"/>
    <property type="match status" value="1"/>
</dbReference>
<evidence type="ECO:0000259" key="2">
    <source>
        <dbReference type="PROSITE" id="PS50235"/>
    </source>
</evidence>
<evidence type="ECO:0000313" key="4">
    <source>
        <dbReference type="Proteomes" id="UP000729357"/>
    </source>
</evidence>